<feature type="chain" id="PRO_5012012361" description="Epimerase family protein SDR39U1" evidence="1">
    <location>
        <begin position="20"/>
        <end position="384"/>
    </location>
</feature>
<dbReference type="Proteomes" id="UP000198406">
    <property type="component" value="Unassembled WGS sequence"/>
</dbReference>
<comment type="caution">
    <text evidence="4">The sequence shown here is derived from an EMBL/GenBank/DDBJ whole genome shotgun (WGS) entry which is preliminary data.</text>
</comment>
<dbReference type="Pfam" id="PF08338">
    <property type="entry name" value="DUF1731"/>
    <property type="match status" value="1"/>
</dbReference>
<dbReference type="EMBL" id="BDSP01000207">
    <property type="protein sequence ID" value="GAX24414.1"/>
    <property type="molecule type" value="Genomic_DNA"/>
</dbReference>
<evidence type="ECO:0000313" key="4">
    <source>
        <dbReference type="EMBL" id="GAX24414.1"/>
    </source>
</evidence>
<name>A0A1Z5KDP3_FISSO</name>
<dbReference type="Gene3D" id="3.40.50.720">
    <property type="entry name" value="NAD(P)-binding Rossmann-like Domain"/>
    <property type="match status" value="1"/>
</dbReference>
<dbReference type="SUPFAM" id="SSF51735">
    <property type="entry name" value="NAD(P)-binding Rossmann-fold domains"/>
    <property type="match status" value="1"/>
</dbReference>
<dbReference type="InterPro" id="IPR010099">
    <property type="entry name" value="SDR39U1"/>
</dbReference>
<dbReference type="InterPro" id="IPR001509">
    <property type="entry name" value="Epimerase_deHydtase"/>
</dbReference>
<dbReference type="InParanoid" id="A0A1Z5KDP3"/>
<keyword evidence="1" id="KW-0732">Signal</keyword>
<organism evidence="4 5">
    <name type="scientific">Fistulifera solaris</name>
    <name type="common">Oleaginous diatom</name>
    <dbReference type="NCBI Taxonomy" id="1519565"/>
    <lineage>
        <taxon>Eukaryota</taxon>
        <taxon>Sar</taxon>
        <taxon>Stramenopiles</taxon>
        <taxon>Ochrophyta</taxon>
        <taxon>Bacillariophyta</taxon>
        <taxon>Bacillariophyceae</taxon>
        <taxon>Bacillariophycidae</taxon>
        <taxon>Naviculales</taxon>
        <taxon>Naviculaceae</taxon>
        <taxon>Fistulifera</taxon>
    </lineage>
</organism>
<keyword evidence="5" id="KW-1185">Reference proteome</keyword>
<accession>A0A1Z5KDP3</accession>
<dbReference type="InterPro" id="IPR013549">
    <property type="entry name" value="DUF1731"/>
</dbReference>
<evidence type="ECO:0000259" key="2">
    <source>
        <dbReference type="Pfam" id="PF01370"/>
    </source>
</evidence>
<dbReference type="AlphaFoldDB" id="A0A1Z5KDP3"/>
<reference evidence="4 5" key="1">
    <citation type="journal article" date="2015" name="Plant Cell">
        <title>Oil accumulation by the oleaginous diatom Fistulifera solaris as revealed by the genome and transcriptome.</title>
        <authorList>
            <person name="Tanaka T."/>
            <person name="Maeda Y."/>
            <person name="Veluchamy A."/>
            <person name="Tanaka M."/>
            <person name="Abida H."/>
            <person name="Marechal E."/>
            <person name="Bowler C."/>
            <person name="Muto M."/>
            <person name="Sunaga Y."/>
            <person name="Tanaka M."/>
            <person name="Yoshino T."/>
            <person name="Taniguchi T."/>
            <person name="Fukuda Y."/>
            <person name="Nemoto M."/>
            <person name="Matsumoto M."/>
            <person name="Wong P.S."/>
            <person name="Aburatani S."/>
            <person name="Fujibuchi W."/>
        </authorList>
    </citation>
    <scope>NUCLEOTIDE SEQUENCE [LARGE SCALE GENOMIC DNA]</scope>
    <source>
        <strain evidence="4 5">JPCC DA0580</strain>
    </source>
</reference>
<dbReference type="InterPro" id="IPR036291">
    <property type="entry name" value="NAD(P)-bd_dom_sf"/>
</dbReference>
<dbReference type="OrthoDB" id="276721at2759"/>
<dbReference type="Pfam" id="PF01370">
    <property type="entry name" value="Epimerase"/>
    <property type="match status" value="1"/>
</dbReference>
<dbReference type="NCBIfam" id="TIGR01777">
    <property type="entry name" value="yfcH"/>
    <property type="match status" value="1"/>
</dbReference>
<protein>
    <recommendedName>
        <fullName evidence="6">Epimerase family protein SDR39U1</fullName>
    </recommendedName>
</protein>
<evidence type="ECO:0008006" key="6">
    <source>
        <dbReference type="Google" id="ProtNLM"/>
    </source>
</evidence>
<feature type="domain" description="DUF1731" evidence="3">
    <location>
        <begin position="333"/>
        <end position="378"/>
    </location>
</feature>
<dbReference type="PANTHER" id="PTHR11092">
    <property type="entry name" value="SUGAR NUCLEOTIDE EPIMERASE RELATED"/>
    <property type="match status" value="1"/>
</dbReference>
<feature type="signal peptide" evidence="1">
    <location>
        <begin position="1"/>
        <end position="19"/>
    </location>
</feature>
<gene>
    <name evidence="4" type="ORF">FisN_4Lh549</name>
</gene>
<proteinExistence type="predicted"/>
<evidence type="ECO:0000313" key="5">
    <source>
        <dbReference type="Proteomes" id="UP000198406"/>
    </source>
</evidence>
<evidence type="ECO:0000259" key="3">
    <source>
        <dbReference type="Pfam" id="PF08338"/>
    </source>
</evidence>
<sequence length="384" mass="40502">MKGLMMLFLVSSTSRSCLAFQRTFSPSFTRKTTLSATSFIDTITKAFSSTMSDSKTYTVGITGASGLVGTALRDELAKKGTIHGKPIRIVNMRRSNQASSELSEEETSIAWNPKGISPEEILPTAAEFDAVVHLAGENIATGLGPLGFIGLRPWSDAKKAEILNSRVESSKALSTAFTATKKPVVFMAASGVGAYGNTFIGESKPAVDEQADISSTEGFLAEVSRQAEVASQTANKAVRVVNMRFGVVLSTKGGALAKLAPIFWLGGGGNVGSGDQYFSFISARDVARAIVHGMETPSLKGPVNFCAPQPCTNAQFTQALGKALSRPTILPFPGFAVSLLFGEMGEETLLGGVRAIPTKLLKSGFQFSHPTVEDAVKSALDESI</sequence>
<feature type="domain" description="NAD-dependent epimerase/dehydratase" evidence="2">
    <location>
        <begin position="61"/>
        <end position="298"/>
    </location>
</feature>
<dbReference type="PANTHER" id="PTHR11092:SF0">
    <property type="entry name" value="EPIMERASE FAMILY PROTEIN SDR39U1"/>
    <property type="match status" value="1"/>
</dbReference>
<evidence type="ECO:0000256" key="1">
    <source>
        <dbReference type="SAM" id="SignalP"/>
    </source>
</evidence>